<evidence type="ECO:0000256" key="1">
    <source>
        <dbReference type="ARBA" id="ARBA00004141"/>
    </source>
</evidence>
<sequence>MNVLICAYIFSGLSRGSLVTSMSTVIITSYHQSSFIKFDLTKPVISAVSVLTGSALGSCVAAPVINRFGRKRTLTVFSIVQIISEILCIIPVHWVYLFVFRIVAGVASNFIMSVVPMLCAEFIPPKLRGIVGSILNASICSGIVLTNLVQYFICLQVKLYWIIIIIPVASSILTLIISFKLQETSQLVGKVENTTKIFLKQYTKCFIVAFGLGFMLSGTGINTVLQYSTIIFKNSFNSKKSSSIGALISSSINMISSFIAVPIIRKIHRKKIIASGFFVMLIAYVLLHNIVIEFRIVRYVQYFSYNCKLLNIFCVCIFFKSYVLYCQFRSVSTCRAVTILIFALLIRINV</sequence>
<dbReference type="Gene3D" id="1.20.1250.20">
    <property type="entry name" value="MFS general substrate transporter like domains"/>
    <property type="match status" value="2"/>
</dbReference>
<gene>
    <name evidence="6" type="ORF">HINF_LOCUS4196</name>
    <name evidence="5" type="ORF">HINF_LOCUS6635</name>
</gene>
<evidence type="ECO:0000259" key="4">
    <source>
        <dbReference type="PROSITE" id="PS50850"/>
    </source>
</evidence>
<keyword evidence="3" id="KW-0472">Membrane</keyword>
<organism evidence="5">
    <name type="scientific">Hexamita inflata</name>
    <dbReference type="NCBI Taxonomy" id="28002"/>
    <lineage>
        <taxon>Eukaryota</taxon>
        <taxon>Metamonada</taxon>
        <taxon>Diplomonadida</taxon>
        <taxon>Hexamitidae</taxon>
        <taxon>Hexamitinae</taxon>
        <taxon>Hexamita</taxon>
    </lineage>
</organism>
<proteinExistence type="inferred from homology"/>
<dbReference type="EMBL" id="CAXDID020000008">
    <property type="protein sequence ID" value="CAL5977233.1"/>
    <property type="molecule type" value="Genomic_DNA"/>
</dbReference>
<dbReference type="GO" id="GO:0016020">
    <property type="term" value="C:membrane"/>
    <property type="evidence" value="ECO:0007669"/>
    <property type="project" value="UniProtKB-SubCell"/>
</dbReference>
<keyword evidence="3" id="KW-1133">Transmembrane helix</keyword>
<feature type="transmembrane region" description="Helical" evidence="3">
    <location>
        <begin position="74"/>
        <end position="96"/>
    </location>
</feature>
<keyword evidence="7" id="KW-1185">Reference proteome</keyword>
<feature type="transmembrane region" description="Helical" evidence="3">
    <location>
        <begin position="202"/>
        <end position="224"/>
    </location>
</feature>
<feature type="transmembrane region" description="Helical" evidence="3">
    <location>
        <begin position="130"/>
        <end position="153"/>
    </location>
</feature>
<reference evidence="6 7" key="2">
    <citation type="submission" date="2024-07" db="EMBL/GenBank/DDBJ databases">
        <authorList>
            <person name="Akdeniz Z."/>
        </authorList>
    </citation>
    <scope>NUCLEOTIDE SEQUENCE [LARGE SCALE GENOMIC DNA]</scope>
</reference>
<dbReference type="InterPro" id="IPR020846">
    <property type="entry name" value="MFS_dom"/>
</dbReference>
<evidence type="ECO:0000313" key="6">
    <source>
        <dbReference type="EMBL" id="CAL5977233.1"/>
    </source>
</evidence>
<dbReference type="Pfam" id="PF07690">
    <property type="entry name" value="MFS_1"/>
    <property type="match status" value="1"/>
</dbReference>
<dbReference type="GO" id="GO:0005351">
    <property type="term" value="F:carbohydrate:proton symporter activity"/>
    <property type="evidence" value="ECO:0007669"/>
    <property type="project" value="TreeGrafter"/>
</dbReference>
<dbReference type="InterPro" id="IPR050360">
    <property type="entry name" value="MFS_Sugar_Transporters"/>
</dbReference>
<dbReference type="InterPro" id="IPR011701">
    <property type="entry name" value="MFS"/>
</dbReference>
<protein>
    <submittedName>
        <fullName evidence="5">Hexose transporter</fullName>
    </submittedName>
    <submittedName>
        <fullName evidence="6">Hexose_transporter</fullName>
    </submittedName>
</protein>
<dbReference type="PROSITE" id="PS50850">
    <property type="entry name" value="MFS"/>
    <property type="match status" value="1"/>
</dbReference>
<dbReference type="InterPro" id="IPR036259">
    <property type="entry name" value="MFS_trans_sf"/>
</dbReference>
<accession>A0AA86NH02</accession>
<feature type="domain" description="Major facilitator superfamily (MFS) profile" evidence="4">
    <location>
        <begin position="1"/>
        <end position="350"/>
    </location>
</feature>
<dbReference type="AlphaFoldDB" id="A0AA86NH02"/>
<dbReference type="SUPFAM" id="SSF103473">
    <property type="entry name" value="MFS general substrate transporter"/>
    <property type="match status" value="1"/>
</dbReference>
<evidence type="ECO:0000256" key="3">
    <source>
        <dbReference type="SAM" id="Phobius"/>
    </source>
</evidence>
<dbReference type="EMBL" id="CATOUU010000171">
    <property type="protein sequence ID" value="CAI9918990.1"/>
    <property type="molecule type" value="Genomic_DNA"/>
</dbReference>
<comment type="similarity">
    <text evidence="2">Belongs to the major facilitator superfamily. Sugar transporter (TC 2.A.1.1) family.</text>
</comment>
<feature type="transmembrane region" description="Helical" evidence="3">
    <location>
        <begin position="332"/>
        <end position="348"/>
    </location>
</feature>
<keyword evidence="3" id="KW-0812">Transmembrane</keyword>
<evidence type="ECO:0000313" key="5">
    <source>
        <dbReference type="EMBL" id="CAI9918990.1"/>
    </source>
</evidence>
<reference evidence="5" key="1">
    <citation type="submission" date="2023-06" db="EMBL/GenBank/DDBJ databases">
        <authorList>
            <person name="Kurt Z."/>
        </authorList>
    </citation>
    <scope>NUCLEOTIDE SEQUENCE</scope>
</reference>
<dbReference type="PANTHER" id="PTHR48022">
    <property type="entry name" value="PLASTIDIC GLUCOSE TRANSPORTER 4"/>
    <property type="match status" value="1"/>
</dbReference>
<comment type="subcellular location">
    <subcellularLocation>
        <location evidence="1">Membrane</location>
        <topology evidence="1">Multi-pass membrane protein</topology>
    </subcellularLocation>
</comment>
<evidence type="ECO:0000256" key="2">
    <source>
        <dbReference type="ARBA" id="ARBA00010992"/>
    </source>
</evidence>
<comment type="caution">
    <text evidence="5">The sequence shown here is derived from an EMBL/GenBank/DDBJ whole genome shotgun (WGS) entry which is preliminary data.</text>
</comment>
<feature type="transmembrane region" description="Helical" evidence="3">
    <location>
        <begin position="276"/>
        <end position="297"/>
    </location>
</feature>
<feature type="transmembrane region" description="Helical" evidence="3">
    <location>
        <begin position="45"/>
        <end position="65"/>
    </location>
</feature>
<feature type="transmembrane region" description="Helical" evidence="3">
    <location>
        <begin position="303"/>
        <end position="325"/>
    </location>
</feature>
<evidence type="ECO:0000313" key="7">
    <source>
        <dbReference type="Proteomes" id="UP001642409"/>
    </source>
</evidence>
<dbReference type="PANTHER" id="PTHR48022:SF2">
    <property type="entry name" value="PLASTIDIC GLUCOSE TRANSPORTER 4"/>
    <property type="match status" value="1"/>
</dbReference>
<feature type="transmembrane region" description="Helical" evidence="3">
    <location>
        <begin position="159"/>
        <end position="181"/>
    </location>
</feature>
<dbReference type="Proteomes" id="UP001642409">
    <property type="component" value="Unassembled WGS sequence"/>
</dbReference>
<name>A0AA86NH02_9EUKA</name>
<feature type="transmembrane region" description="Helical" evidence="3">
    <location>
        <begin position="244"/>
        <end position="264"/>
    </location>
</feature>
<feature type="transmembrane region" description="Helical" evidence="3">
    <location>
        <begin position="102"/>
        <end position="123"/>
    </location>
</feature>